<gene>
    <name evidence="1" type="ORF">KSP39_PZI019489</name>
</gene>
<name>A0AAP0B2E9_9ASPA</name>
<comment type="caution">
    <text evidence="1">The sequence shown here is derived from an EMBL/GenBank/DDBJ whole genome shotgun (WGS) entry which is preliminary data.</text>
</comment>
<sequence length="225" mass="26039">MRKPCAQVALAGLARKPRVRALRVFRVRRPHARSLCARAGRARAQARVARFALFVRIPRPEERVQNPPRGWLTIFEVSLRSGFRFPPCDEVIEILKFCGVSVSQFAPTGVARIMGLVAFFREHGSSLSLDQFRDWCDVRFDGGERVEVHSNKAWLEFEACKDRRHGNTLFGYVKNSWGLSEVWNALPDLCRRVKGRERDFSPVLGFFEPRELDNRLFNIYVYVEK</sequence>
<dbReference type="EMBL" id="JBBWWQ010000017">
    <property type="protein sequence ID" value="KAK8924076.1"/>
    <property type="molecule type" value="Genomic_DNA"/>
</dbReference>
<proteinExistence type="predicted"/>
<organism evidence="1 2">
    <name type="scientific">Platanthera zijinensis</name>
    <dbReference type="NCBI Taxonomy" id="2320716"/>
    <lineage>
        <taxon>Eukaryota</taxon>
        <taxon>Viridiplantae</taxon>
        <taxon>Streptophyta</taxon>
        <taxon>Embryophyta</taxon>
        <taxon>Tracheophyta</taxon>
        <taxon>Spermatophyta</taxon>
        <taxon>Magnoliopsida</taxon>
        <taxon>Liliopsida</taxon>
        <taxon>Asparagales</taxon>
        <taxon>Orchidaceae</taxon>
        <taxon>Orchidoideae</taxon>
        <taxon>Orchideae</taxon>
        <taxon>Orchidinae</taxon>
        <taxon>Platanthera</taxon>
    </lineage>
</organism>
<protein>
    <submittedName>
        <fullName evidence="1">Uncharacterized protein</fullName>
    </submittedName>
</protein>
<dbReference type="AlphaFoldDB" id="A0AAP0B2E9"/>
<accession>A0AAP0B2E9</accession>
<evidence type="ECO:0000313" key="2">
    <source>
        <dbReference type="Proteomes" id="UP001418222"/>
    </source>
</evidence>
<reference evidence="1 2" key="1">
    <citation type="journal article" date="2022" name="Nat. Plants">
        <title>Genomes of leafy and leafless Platanthera orchids illuminate the evolution of mycoheterotrophy.</title>
        <authorList>
            <person name="Li M.H."/>
            <person name="Liu K.W."/>
            <person name="Li Z."/>
            <person name="Lu H.C."/>
            <person name="Ye Q.L."/>
            <person name="Zhang D."/>
            <person name="Wang J.Y."/>
            <person name="Li Y.F."/>
            <person name="Zhong Z.M."/>
            <person name="Liu X."/>
            <person name="Yu X."/>
            <person name="Liu D.K."/>
            <person name="Tu X.D."/>
            <person name="Liu B."/>
            <person name="Hao Y."/>
            <person name="Liao X.Y."/>
            <person name="Jiang Y.T."/>
            <person name="Sun W.H."/>
            <person name="Chen J."/>
            <person name="Chen Y.Q."/>
            <person name="Ai Y."/>
            <person name="Zhai J.W."/>
            <person name="Wu S.S."/>
            <person name="Zhou Z."/>
            <person name="Hsiao Y.Y."/>
            <person name="Wu W.L."/>
            <person name="Chen Y.Y."/>
            <person name="Lin Y.F."/>
            <person name="Hsu J.L."/>
            <person name="Li C.Y."/>
            <person name="Wang Z.W."/>
            <person name="Zhao X."/>
            <person name="Zhong W.Y."/>
            <person name="Ma X.K."/>
            <person name="Ma L."/>
            <person name="Huang J."/>
            <person name="Chen G.Z."/>
            <person name="Huang M.Z."/>
            <person name="Huang L."/>
            <person name="Peng D.H."/>
            <person name="Luo Y.B."/>
            <person name="Zou S.Q."/>
            <person name="Chen S.P."/>
            <person name="Lan S."/>
            <person name="Tsai W.C."/>
            <person name="Van de Peer Y."/>
            <person name="Liu Z.J."/>
        </authorList>
    </citation>
    <scope>NUCLEOTIDE SEQUENCE [LARGE SCALE GENOMIC DNA]</scope>
    <source>
        <strain evidence="1">Lor287</strain>
    </source>
</reference>
<evidence type="ECO:0000313" key="1">
    <source>
        <dbReference type="EMBL" id="KAK8924076.1"/>
    </source>
</evidence>
<dbReference type="Proteomes" id="UP001418222">
    <property type="component" value="Unassembled WGS sequence"/>
</dbReference>
<keyword evidence="2" id="KW-1185">Reference proteome</keyword>